<dbReference type="EMBL" id="CP126659">
    <property type="protein sequence ID" value="WJZ99621.1"/>
    <property type="molecule type" value="Genomic_DNA"/>
</dbReference>
<reference evidence="1 2" key="1">
    <citation type="journal article" date="2023" name="Hortic Res">
        <title>The complete reference genome for grapevine (Vitis vinifera L.) genetics and breeding.</title>
        <authorList>
            <person name="Shi X."/>
            <person name="Cao S."/>
            <person name="Wang X."/>
            <person name="Huang S."/>
            <person name="Wang Y."/>
            <person name="Liu Z."/>
            <person name="Liu W."/>
            <person name="Leng X."/>
            <person name="Peng Y."/>
            <person name="Wang N."/>
            <person name="Wang Y."/>
            <person name="Ma Z."/>
            <person name="Xu X."/>
            <person name="Zhang F."/>
            <person name="Xue H."/>
            <person name="Zhong H."/>
            <person name="Wang Y."/>
            <person name="Zhang K."/>
            <person name="Velt A."/>
            <person name="Avia K."/>
            <person name="Holtgrawe D."/>
            <person name="Grimplet J."/>
            <person name="Matus J.T."/>
            <person name="Ware D."/>
            <person name="Wu X."/>
            <person name="Wang H."/>
            <person name="Liu C."/>
            <person name="Fang Y."/>
            <person name="Rustenholz C."/>
            <person name="Cheng Z."/>
            <person name="Xiao H."/>
            <person name="Zhou Y."/>
        </authorList>
    </citation>
    <scope>NUCLEOTIDE SEQUENCE [LARGE SCALE GENOMIC DNA]</scope>
    <source>
        <strain evidence="2">cv. Pinot noir / PN40024</strain>
        <tissue evidence="1">Leaf</tissue>
    </source>
</reference>
<keyword evidence="2" id="KW-1185">Reference proteome</keyword>
<organism evidence="1 2">
    <name type="scientific">Vitis vinifera</name>
    <name type="common">Grape</name>
    <dbReference type="NCBI Taxonomy" id="29760"/>
    <lineage>
        <taxon>Eukaryota</taxon>
        <taxon>Viridiplantae</taxon>
        <taxon>Streptophyta</taxon>
        <taxon>Embryophyta</taxon>
        <taxon>Tracheophyta</taxon>
        <taxon>Spermatophyta</taxon>
        <taxon>Magnoliopsida</taxon>
        <taxon>eudicotyledons</taxon>
        <taxon>Gunneridae</taxon>
        <taxon>Pentapetalae</taxon>
        <taxon>rosids</taxon>
        <taxon>Vitales</taxon>
        <taxon>Vitaceae</taxon>
        <taxon>Viteae</taxon>
        <taxon>Vitis</taxon>
    </lineage>
</organism>
<gene>
    <name evidence="1" type="ORF">VitviT2T_018047</name>
</gene>
<accession>A0ABY9CWT6</accession>
<dbReference type="Proteomes" id="UP001227230">
    <property type="component" value="Chromosome 12"/>
</dbReference>
<proteinExistence type="predicted"/>
<sequence length="175" mass="19188">MVATKLCSGAQSYHRIVPDGGITAGMGQDQSGLPRIQTHGDDKAVLWCPAVPLNCARRGHHSRNGPEPEWPPQDSNSWWRQGCALVPSRTTKLCQTGASQLEWARTRVASPGFELMGLTGGLLVKLGVEEEDDGVGVALRRNLPFHLWWSLTPSLLAMLIWPESIATGYWCCSRL</sequence>
<name>A0ABY9CWT6_VITVI</name>
<evidence type="ECO:0000313" key="2">
    <source>
        <dbReference type="Proteomes" id="UP001227230"/>
    </source>
</evidence>
<evidence type="ECO:0000313" key="1">
    <source>
        <dbReference type="EMBL" id="WJZ99621.1"/>
    </source>
</evidence>
<protein>
    <submittedName>
        <fullName evidence="1">Uncharacterized protein</fullName>
    </submittedName>
</protein>